<protein>
    <submittedName>
        <fullName evidence="1">Uncharacterized protein</fullName>
    </submittedName>
</protein>
<evidence type="ECO:0000313" key="1">
    <source>
        <dbReference type="EMBL" id="CAF0824539.1"/>
    </source>
</evidence>
<sequence>MTNVTLFERSISKLTLMTAEEVFNTWGNTSINSQQQLEEISEVSTRSNEKLKSSQFNTIIKGKFTVINGNTLVRTAYDWNKK</sequence>
<gene>
    <name evidence="1" type="ORF">OXX778_LOCUS7649</name>
</gene>
<keyword evidence="2" id="KW-1185">Reference proteome</keyword>
<dbReference type="EMBL" id="CAJNOC010000989">
    <property type="protein sequence ID" value="CAF0824539.1"/>
    <property type="molecule type" value="Genomic_DNA"/>
</dbReference>
<accession>A0A813UJG6</accession>
<dbReference type="AlphaFoldDB" id="A0A813UJG6"/>
<evidence type="ECO:0000313" key="2">
    <source>
        <dbReference type="Proteomes" id="UP000663879"/>
    </source>
</evidence>
<name>A0A813UJG6_9BILA</name>
<reference evidence="1" key="1">
    <citation type="submission" date="2021-02" db="EMBL/GenBank/DDBJ databases">
        <authorList>
            <person name="Nowell W R."/>
        </authorList>
    </citation>
    <scope>NUCLEOTIDE SEQUENCE</scope>
    <source>
        <strain evidence="1">Ploen Becks lab</strain>
    </source>
</reference>
<proteinExistence type="predicted"/>
<dbReference type="Proteomes" id="UP000663879">
    <property type="component" value="Unassembled WGS sequence"/>
</dbReference>
<comment type="caution">
    <text evidence="1">The sequence shown here is derived from an EMBL/GenBank/DDBJ whole genome shotgun (WGS) entry which is preliminary data.</text>
</comment>
<organism evidence="1 2">
    <name type="scientific">Brachionus calyciflorus</name>
    <dbReference type="NCBI Taxonomy" id="104777"/>
    <lineage>
        <taxon>Eukaryota</taxon>
        <taxon>Metazoa</taxon>
        <taxon>Spiralia</taxon>
        <taxon>Gnathifera</taxon>
        <taxon>Rotifera</taxon>
        <taxon>Eurotatoria</taxon>
        <taxon>Monogononta</taxon>
        <taxon>Pseudotrocha</taxon>
        <taxon>Ploima</taxon>
        <taxon>Brachionidae</taxon>
        <taxon>Brachionus</taxon>
    </lineage>
</organism>